<comment type="caution">
    <text evidence="1">The sequence shown here is derived from an EMBL/GenBank/DDBJ whole genome shotgun (WGS) entry which is preliminary data.</text>
</comment>
<name>A0A7W5VEI2_9ACTN</name>
<dbReference type="Proteomes" id="UP000579945">
    <property type="component" value="Unassembled WGS sequence"/>
</dbReference>
<proteinExistence type="predicted"/>
<dbReference type="EMBL" id="JACIBV010000001">
    <property type="protein sequence ID" value="MBB3726272.1"/>
    <property type="molecule type" value="Genomic_DNA"/>
</dbReference>
<evidence type="ECO:0000313" key="1">
    <source>
        <dbReference type="EMBL" id="MBB3726272.1"/>
    </source>
</evidence>
<dbReference type="RefSeq" id="WP_183645749.1">
    <property type="nucleotide sequence ID" value="NZ_BAAAXX010000060.1"/>
</dbReference>
<organism evidence="1 2">
    <name type="scientific">Nonomuraea dietziae</name>
    <dbReference type="NCBI Taxonomy" id="65515"/>
    <lineage>
        <taxon>Bacteria</taxon>
        <taxon>Bacillati</taxon>
        <taxon>Actinomycetota</taxon>
        <taxon>Actinomycetes</taxon>
        <taxon>Streptosporangiales</taxon>
        <taxon>Streptosporangiaceae</taxon>
        <taxon>Nonomuraea</taxon>
    </lineage>
</organism>
<reference evidence="1 2" key="1">
    <citation type="submission" date="2020-08" db="EMBL/GenBank/DDBJ databases">
        <title>Sequencing the genomes of 1000 actinobacteria strains.</title>
        <authorList>
            <person name="Klenk H.-P."/>
        </authorList>
    </citation>
    <scope>NUCLEOTIDE SEQUENCE [LARGE SCALE GENOMIC DNA]</scope>
    <source>
        <strain evidence="1 2">DSM 44320</strain>
    </source>
</reference>
<keyword evidence="2" id="KW-1185">Reference proteome</keyword>
<dbReference type="AlphaFoldDB" id="A0A7W5VEI2"/>
<accession>A0A7W5VEI2</accession>
<protein>
    <submittedName>
        <fullName evidence="1">Uncharacterized protein</fullName>
    </submittedName>
</protein>
<sequence length="333" mass="36064">MSRLSQWFSAKADHVHLEFIPDPGSRPLVPREGYVRLWLTEGFLAQRRSWGNDHFPALHGGLTLNFLGTQPVGFKAVSTPAWSTPGVHLDLQVSPLVPYNGGVVTVEAGLYQVTQQGPLGAAVQVLGKLAGLVGPPLATAATIAEKMSEGLEVVLEATGDQPRLGVHWSMVAPGGGGRPVQAGHLVVLDAPAPPGRLEIVEGRLRADGRPVLLDYLVLRVECREERDDPITPELEQLIRRAVEDGLRGNTESMNAIRTEAIVRAWTSSDLVPKDQRRVALLIRDEIDAARPLGVVPVERLAARMVSRDSPELKGLRLEELISGPTRRGGTWAP</sequence>
<evidence type="ECO:0000313" key="2">
    <source>
        <dbReference type="Proteomes" id="UP000579945"/>
    </source>
</evidence>
<dbReference type="GeneID" id="95388644"/>
<gene>
    <name evidence="1" type="ORF">FHR33_002132</name>
</gene>